<accession>A0A4R6RSD0</accession>
<name>A0A4R6RSD0_9MICO</name>
<dbReference type="EMBL" id="SNYA01000008">
    <property type="protein sequence ID" value="TDP89779.1"/>
    <property type="molecule type" value="Genomic_DNA"/>
</dbReference>
<evidence type="ECO:0000313" key="2">
    <source>
        <dbReference type="Proteomes" id="UP000295601"/>
    </source>
</evidence>
<proteinExistence type="predicted"/>
<dbReference type="AlphaFoldDB" id="A0A4R6RSD0"/>
<reference evidence="1 2" key="1">
    <citation type="submission" date="2019-03" db="EMBL/GenBank/DDBJ databases">
        <title>Genomic analyses of the natural microbiome of Caenorhabditis elegans.</title>
        <authorList>
            <person name="Samuel B."/>
        </authorList>
    </citation>
    <scope>NUCLEOTIDE SEQUENCE [LARGE SCALE GENOMIC DNA]</scope>
    <source>
        <strain evidence="1 2">JUb18</strain>
    </source>
</reference>
<comment type="caution">
    <text evidence="1">The sequence shown here is derived from an EMBL/GenBank/DDBJ whole genome shotgun (WGS) entry which is preliminary data.</text>
</comment>
<protein>
    <submittedName>
        <fullName evidence="1">Uncharacterized protein</fullName>
    </submittedName>
</protein>
<organism evidence="1 2">
    <name type="scientific">Leucobacter luti</name>
    <dbReference type="NCBI Taxonomy" id="340320"/>
    <lineage>
        <taxon>Bacteria</taxon>
        <taxon>Bacillati</taxon>
        <taxon>Actinomycetota</taxon>
        <taxon>Actinomycetes</taxon>
        <taxon>Micrococcales</taxon>
        <taxon>Microbacteriaceae</taxon>
        <taxon>Leucobacter</taxon>
    </lineage>
</organism>
<dbReference type="Proteomes" id="UP000295601">
    <property type="component" value="Unassembled WGS sequence"/>
</dbReference>
<sequence length="66" mass="7087">MFRVIVDMPGRSAGALGYGFSVAIPWADGLNDTVWRRVAMIGRTATTVVVYSATPVSNATADKRIE</sequence>
<gene>
    <name evidence="1" type="ORF">EDF62_3076</name>
</gene>
<keyword evidence="2" id="KW-1185">Reference proteome</keyword>
<evidence type="ECO:0000313" key="1">
    <source>
        <dbReference type="EMBL" id="TDP89779.1"/>
    </source>
</evidence>